<dbReference type="AlphaFoldDB" id="A0AAE0DJ51"/>
<name>A0AAE0DJ51_9LECA</name>
<feature type="region of interest" description="Disordered" evidence="1">
    <location>
        <begin position="177"/>
        <end position="200"/>
    </location>
</feature>
<proteinExistence type="predicted"/>
<feature type="compositionally biased region" description="Acidic residues" evidence="1">
    <location>
        <begin position="298"/>
        <end position="308"/>
    </location>
</feature>
<comment type="caution">
    <text evidence="2">The sequence shown here is derived from an EMBL/GenBank/DDBJ whole genome shotgun (WGS) entry which is preliminary data.</text>
</comment>
<feature type="compositionally biased region" description="Polar residues" evidence="1">
    <location>
        <begin position="274"/>
        <end position="284"/>
    </location>
</feature>
<keyword evidence="3" id="KW-1185">Reference proteome</keyword>
<accession>A0AAE0DJ51</accession>
<dbReference type="EMBL" id="JASNWA010000008">
    <property type="protein sequence ID" value="KAK3171476.1"/>
    <property type="molecule type" value="Genomic_DNA"/>
</dbReference>
<evidence type="ECO:0000313" key="3">
    <source>
        <dbReference type="Proteomes" id="UP001276659"/>
    </source>
</evidence>
<feature type="compositionally biased region" description="Basic and acidic residues" evidence="1">
    <location>
        <begin position="239"/>
        <end position="256"/>
    </location>
</feature>
<feature type="compositionally biased region" description="Basic and acidic residues" evidence="1">
    <location>
        <begin position="309"/>
        <end position="325"/>
    </location>
</feature>
<reference evidence="2" key="1">
    <citation type="submission" date="2022-11" db="EMBL/GenBank/DDBJ databases">
        <title>Chromosomal genome sequence assembly and mating type (MAT) locus characterization of the leprose asexual lichenized fungus Lepraria neglecta (Nyl.) Erichsen.</title>
        <authorList>
            <person name="Allen J.L."/>
            <person name="Pfeffer B."/>
        </authorList>
    </citation>
    <scope>NUCLEOTIDE SEQUENCE</scope>
    <source>
        <strain evidence="2">Allen 5258</strain>
    </source>
</reference>
<feature type="compositionally biased region" description="Low complexity" evidence="1">
    <location>
        <begin position="285"/>
        <end position="297"/>
    </location>
</feature>
<organism evidence="2 3">
    <name type="scientific">Lepraria neglecta</name>
    <dbReference type="NCBI Taxonomy" id="209136"/>
    <lineage>
        <taxon>Eukaryota</taxon>
        <taxon>Fungi</taxon>
        <taxon>Dikarya</taxon>
        <taxon>Ascomycota</taxon>
        <taxon>Pezizomycotina</taxon>
        <taxon>Lecanoromycetes</taxon>
        <taxon>OSLEUM clade</taxon>
        <taxon>Lecanoromycetidae</taxon>
        <taxon>Lecanorales</taxon>
        <taxon>Lecanorineae</taxon>
        <taxon>Stereocaulaceae</taxon>
        <taxon>Lepraria</taxon>
    </lineage>
</organism>
<feature type="region of interest" description="Disordered" evidence="1">
    <location>
        <begin position="213"/>
        <end position="350"/>
    </location>
</feature>
<sequence length="440" mass="49485">MLEVSRVSSGRVTSYDSSSLRWPRIGLEDDDVEAFEQHQVRWDTLPSTISGRRLVNGSFYGVRSALDDDGDYPDPYESTNLLIAWHGDSFHAIVPEATQRGDFVASFHGIRLPFVVRLRRNPISNADFYVLADMDWMNFEEQKDCLTDVMIYSDNTDTSGSVSTDFTGASSSLAFREAGSEGTESKLEHVEPYDHTETSFENDEAWAEISISRPRQPAESPWVPGPIPEGDLLRNATRPHGDQSDSNRRSNERREGDTEDFFEYEVSGIDETCEQGSTTQLSRQNSENSESESMNAIENDEMDNGDETASDHEGYKEELSDRKGEQTLGESNVEPTRTSEKTESVFEESPTLPPFLHAQLSQTRTLISRPFERTLAAGKKRRCGHNLYDDFTELRPGALAELEQNLNAHAGFYRCNPILKIPVRTLATLVARNLEVMARA</sequence>
<gene>
    <name evidence="2" type="ORF">OEA41_003560</name>
</gene>
<protein>
    <submittedName>
        <fullName evidence="2">Uncharacterized protein</fullName>
    </submittedName>
</protein>
<feature type="compositionally biased region" description="Basic and acidic residues" evidence="1">
    <location>
        <begin position="183"/>
        <end position="198"/>
    </location>
</feature>
<evidence type="ECO:0000313" key="2">
    <source>
        <dbReference type="EMBL" id="KAK3171476.1"/>
    </source>
</evidence>
<dbReference type="Proteomes" id="UP001276659">
    <property type="component" value="Unassembled WGS sequence"/>
</dbReference>
<evidence type="ECO:0000256" key="1">
    <source>
        <dbReference type="SAM" id="MobiDB-lite"/>
    </source>
</evidence>